<dbReference type="eggNOG" id="ENOG5031SMD">
    <property type="taxonomic scope" value="Bacteria"/>
</dbReference>
<organism evidence="1 2">
    <name type="scientific">Acinetobacter higginsii</name>
    <dbReference type="NCBI Taxonomy" id="70347"/>
    <lineage>
        <taxon>Bacteria</taxon>
        <taxon>Pseudomonadati</taxon>
        <taxon>Pseudomonadota</taxon>
        <taxon>Gammaproteobacteria</taxon>
        <taxon>Moraxellales</taxon>
        <taxon>Moraxellaceae</taxon>
        <taxon>Acinetobacter</taxon>
    </lineage>
</organism>
<dbReference type="Gene3D" id="1.10.3510.10">
    <property type="entry name" value="NMB0513-like"/>
    <property type="match status" value="1"/>
</dbReference>
<dbReference type="PATRIC" id="fig|1144672.3.peg.3743"/>
<comment type="caution">
    <text evidence="1">The sequence shown here is derived from an EMBL/GenBank/DDBJ whole genome shotgun (WGS) entry which is preliminary data.</text>
</comment>
<gene>
    <name evidence="1" type="ORF">F966_03869</name>
</gene>
<proteinExistence type="predicted"/>
<dbReference type="STRING" id="1144672.F966_03869"/>
<evidence type="ECO:0000313" key="1">
    <source>
        <dbReference type="EMBL" id="ENV08009.1"/>
    </source>
</evidence>
<accession>N8XG36</accession>
<dbReference type="InterPro" id="IPR023138">
    <property type="entry name" value="NMB0513-like_sf"/>
</dbReference>
<reference evidence="1 2" key="1">
    <citation type="submission" date="2013-02" db="EMBL/GenBank/DDBJ databases">
        <title>The Genome Sequence of Acinetobacter sp. CIP 56.2.</title>
        <authorList>
            <consortium name="The Broad Institute Genome Sequencing Platform"/>
            <consortium name="The Broad Institute Genome Sequencing Center for Infectious Disease"/>
            <person name="Cerqueira G."/>
            <person name="Feldgarden M."/>
            <person name="Courvalin P."/>
            <person name="Perichon B."/>
            <person name="Grillot-Courvalin C."/>
            <person name="Clermont D."/>
            <person name="Rocha E."/>
            <person name="Yoon E.-J."/>
            <person name="Nemec A."/>
            <person name="Walker B."/>
            <person name="Young S.K."/>
            <person name="Zeng Q."/>
            <person name="Gargeya S."/>
            <person name="Fitzgerald M."/>
            <person name="Haas B."/>
            <person name="Abouelleil A."/>
            <person name="Alvarado L."/>
            <person name="Arachchi H.M."/>
            <person name="Berlin A.M."/>
            <person name="Chapman S.B."/>
            <person name="Dewar J."/>
            <person name="Goldberg J."/>
            <person name="Griggs A."/>
            <person name="Gujja S."/>
            <person name="Hansen M."/>
            <person name="Howarth C."/>
            <person name="Imamovic A."/>
            <person name="Larimer J."/>
            <person name="McCowan C."/>
            <person name="Murphy C."/>
            <person name="Neiman D."/>
            <person name="Pearson M."/>
            <person name="Priest M."/>
            <person name="Roberts A."/>
            <person name="Saif S."/>
            <person name="Shea T."/>
            <person name="Sisk P."/>
            <person name="Sykes S."/>
            <person name="Wortman J."/>
            <person name="Nusbaum C."/>
            <person name="Birren B."/>
        </authorList>
    </citation>
    <scope>NUCLEOTIDE SEQUENCE [LARGE SCALE GENOMIC DNA]</scope>
    <source>
        <strain evidence="1 2">CIP 56.2</strain>
    </source>
</reference>
<protein>
    <submittedName>
        <fullName evidence="1">Uncharacterized protein</fullName>
    </submittedName>
</protein>
<dbReference type="SUPFAM" id="SSF160472">
    <property type="entry name" value="NMB0513-like"/>
    <property type="match status" value="1"/>
</dbReference>
<dbReference type="EMBL" id="APPH01000020">
    <property type="protein sequence ID" value="ENV08009.1"/>
    <property type="molecule type" value="Genomic_DNA"/>
</dbReference>
<name>N8XG36_9GAMM</name>
<dbReference type="HOGENOM" id="CLU_1259205_0_0_6"/>
<sequence>MKNNALAKVVTTAGKMGYKVVKTISEMPAARAKLKPSEITELLRKDGSTVVLRNFSLSQDVDSKACWDKQAYSGVKVSMNQIDAIIYNLKKYNLTMGLADLWFGCNSDAVKEDHPNISIEYDPEAAFFKALLVLLESGDWCLFYTLNSQDPSLDGEHLTGSPQEQITLLKQAWVGKAEMDKMDEENGYLGWYFLIYCPYSLTHKIYDESGCFLKWCHAE</sequence>
<dbReference type="Proteomes" id="UP000013209">
    <property type="component" value="Unassembled WGS sequence"/>
</dbReference>
<dbReference type="AlphaFoldDB" id="N8XG36"/>
<evidence type="ECO:0000313" key="2">
    <source>
        <dbReference type="Proteomes" id="UP000013209"/>
    </source>
</evidence>
<dbReference type="RefSeq" id="WP_004808166.1">
    <property type="nucleotide sequence ID" value="NZ_KB849440.1"/>
</dbReference>